<organism evidence="3 4">
    <name type="scientific">Hypsibius exemplaris</name>
    <name type="common">Freshwater tardigrade</name>
    <dbReference type="NCBI Taxonomy" id="2072580"/>
    <lineage>
        <taxon>Eukaryota</taxon>
        <taxon>Metazoa</taxon>
        <taxon>Ecdysozoa</taxon>
        <taxon>Tardigrada</taxon>
        <taxon>Eutardigrada</taxon>
        <taxon>Parachela</taxon>
        <taxon>Hypsibioidea</taxon>
        <taxon>Hypsibiidae</taxon>
        <taxon>Hypsibius</taxon>
    </lineage>
</organism>
<reference evidence="4" key="1">
    <citation type="submission" date="2017-01" db="EMBL/GenBank/DDBJ databases">
        <title>Comparative genomics of anhydrobiosis in the tardigrade Hypsibius dujardini.</title>
        <authorList>
            <person name="Yoshida Y."/>
            <person name="Koutsovoulos G."/>
            <person name="Laetsch D."/>
            <person name="Stevens L."/>
            <person name="Kumar S."/>
            <person name="Horikawa D."/>
            <person name="Ishino K."/>
            <person name="Komine S."/>
            <person name="Tomita M."/>
            <person name="Blaxter M."/>
            <person name="Arakawa K."/>
        </authorList>
    </citation>
    <scope>NUCLEOTIDE SEQUENCE [LARGE SCALE GENOMIC DNA]</scope>
    <source>
        <strain evidence="4">Z151</strain>
    </source>
</reference>
<dbReference type="Proteomes" id="UP000192578">
    <property type="component" value="Unassembled WGS sequence"/>
</dbReference>
<dbReference type="AlphaFoldDB" id="A0A1W0WRJ2"/>
<dbReference type="PROSITE" id="PS50913">
    <property type="entry name" value="GRIP"/>
    <property type="match status" value="1"/>
</dbReference>
<dbReference type="OrthoDB" id="5848685at2759"/>
<dbReference type="Pfam" id="PF01465">
    <property type="entry name" value="GRIP"/>
    <property type="match status" value="1"/>
</dbReference>
<evidence type="ECO:0000313" key="3">
    <source>
        <dbReference type="EMBL" id="OQV17831.1"/>
    </source>
</evidence>
<evidence type="ECO:0000259" key="2">
    <source>
        <dbReference type="PROSITE" id="PS50913"/>
    </source>
</evidence>
<dbReference type="GO" id="GO:0000785">
    <property type="term" value="C:chromatin"/>
    <property type="evidence" value="ECO:0007669"/>
    <property type="project" value="TreeGrafter"/>
</dbReference>
<dbReference type="InterPro" id="IPR000237">
    <property type="entry name" value="GRIP_dom"/>
</dbReference>
<dbReference type="GO" id="GO:0000796">
    <property type="term" value="C:condensin complex"/>
    <property type="evidence" value="ECO:0007669"/>
    <property type="project" value="TreeGrafter"/>
</dbReference>
<feature type="compositionally biased region" description="Basic and acidic residues" evidence="1">
    <location>
        <begin position="327"/>
        <end position="340"/>
    </location>
</feature>
<evidence type="ECO:0000256" key="1">
    <source>
        <dbReference type="SAM" id="MobiDB-lite"/>
    </source>
</evidence>
<comment type="caution">
    <text evidence="3">The sequence shown here is derived from an EMBL/GenBank/DDBJ whole genome shotgun (WGS) entry which is preliminary data.</text>
</comment>
<feature type="compositionally biased region" description="Polar residues" evidence="1">
    <location>
        <begin position="110"/>
        <end position="119"/>
    </location>
</feature>
<dbReference type="SMART" id="SM00755">
    <property type="entry name" value="Grip"/>
    <property type="match status" value="1"/>
</dbReference>
<feature type="region of interest" description="Disordered" evidence="1">
    <location>
        <begin position="28"/>
        <end position="84"/>
    </location>
</feature>
<feature type="region of interest" description="Disordered" evidence="1">
    <location>
        <begin position="97"/>
        <end position="139"/>
    </location>
</feature>
<feature type="domain" description="GRIP" evidence="2">
    <location>
        <begin position="551"/>
        <end position="600"/>
    </location>
</feature>
<proteinExistence type="predicted"/>
<sequence>MSMFKNLKKKIEDGGTDLSSLSAISSSIGSSMSSLRRSGSKASSLSHSRESVQSESLRGTVLTTSPIVDDDPPRKLNFNEPSVGGLSQLAETDAVDCLPSISDGAEDSPSAVNTVTASTEQKETESATPNDDQLISSSTDWFPEQDDFVDFTSAPPPATENVLNLVEESGHDLSPVLQPTSTTPDLQRNGDQSSEMNRPPCDHAAFEKQIEALKRQLSEKSIEEKVLQRKLATQESDRASFRAELDRLKDIASQNRSNEEKLRDANAKLIDLKGQLEIVKPEIESWKMAHDQAIQQLKDRTSALQSVQKKNADLESKCSAASAAAGESRKESERLRDENSSLKSTIAVLEKQVDKFITDSKEFKATKERAGEEVRQLQEEVASGETRITELEQELRQVEDNLRKETAAKETALEQSRDVAQLRETIKALETKLIKNQQQSEEAARKLQDSHESEVTDLREQMASNDDVLQGATDELRRKNEIISELESASRELEARLKSLQEDLESKEASLAVFRRRSAKDTEIKLRERDKQIASLEKRLEEEMGRVNTVGLKDDTNNEYTKNVVLKFLSATGEERVPLIRPVAVLLQMTEAEETWLREVIAWKSQWLPGPKPELLGHIVTPSHSHSNGNSNGF</sequence>
<evidence type="ECO:0000313" key="4">
    <source>
        <dbReference type="Proteomes" id="UP000192578"/>
    </source>
</evidence>
<dbReference type="EMBL" id="MTYJ01000056">
    <property type="protein sequence ID" value="OQV17831.1"/>
    <property type="molecule type" value="Genomic_DNA"/>
</dbReference>
<dbReference type="SUPFAM" id="SSF57997">
    <property type="entry name" value="Tropomyosin"/>
    <property type="match status" value="1"/>
</dbReference>
<feature type="compositionally biased region" description="Basic and acidic residues" evidence="1">
    <location>
        <begin position="442"/>
        <end position="456"/>
    </location>
</feature>
<feature type="compositionally biased region" description="Polar residues" evidence="1">
    <location>
        <begin position="126"/>
        <end position="139"/>
    </location>
</feature>
<keyword evidence="4" id="KW-1185">Reference proteome</keyword>
<feature type="region of interest" description="Disordered" evidence="1">
    <location>
        <begin position="437"/>
        <end position="456"/>
    </location>
</feature>
<dbReference type="GO" id="GO:0000793">
    <property type="term" value="C:condensed chromosome"/>
    <property type="evidence" value="ECO:0007669"/>
    <property type="project" value="TreeGrafter"/>
</dbReference>
<protein>
    <recommendedName>
        <fullName evidence="2">GRIP domain-containing protein</fullName>
    </recommendedName>
</protein>
<feature type="region of interest" description="Disordered" evidence="1">
    <location>
        <begin position="322"/>
        <end position="341"/>
    </location>
</feature>
<feature type="compositionally biased region" description="Low complexity" evidence="1">
    <location>
        <begin position="28"/>
        <end position="46"/>
    </location>
</feature>
<feature type="compositionally biased region" description="Polar residues" evidence="1">
    <location>
        <begin position="177"/>
        <end position="196"/>
    </location>
</feature>
<accession>A0A1W0WRJ2</accession>
<dbReference type="GO" id="GO:0007076">
    <property type="term" value="P:mitotic chromosome condensation"/>
    <property type="evidence" value="ECO:0007669"/>
    <property type="project" value="TreeGrafter"/>
</dbReference>
<dbReference type="Gene3D" id="1.10.287.1490">
    <property type="match status" value="1"/>
</dbReference>
<gene>
    <name evidence="3" type="ORF">BV898_08125</name>
</gene>
<feature type="compositionally biased region" description="Polar residues" evidence="1">
    <location>
        <begin position="53"/>
        <end position="66"/>
    </location>
</feature>
<feature type="region of interest" description="Disordered" evidence="1">
    <location>
        <begin position="170"/>
        <end position="198"/>
    </location>
</feature>
<dbReference type="PANTHER" id="PTHR43941:SF1">
    <property type="entry name" value="STRUCTURAL MAINTENANCE OF CHROMOSOMES PROTEIN 2"/>
    <property type="match status" value="1"/>
</dbReference>
<dbReference type="PANTHER" id="PTHR43941">
    <property type="entry name" value="STRUCTURAL MAINTENANCE OF CHROMOSOMES PROTEIN 2"/>
    <property type="match status" value="1"/>
</dbReference>
<name>A0A1W0WRJ2_HYPEX</name>
<dbReference type="GO" id="GO:0003682">
    <property type="term" value="F:chromatin binding"/>
    <property type="evidence" value="ECO:0007669"/>
    <property type="project" value="TreeGrafter"/>
</dbReference>